<dbReference type="InterPro" id="IPR029063">
    <property type="entry name" value="SAM-dependent_MTases_sf"/>
</dbReference>
<dbReference type="PANTHER" id="PTHR11061:SF49">
    <property type="entry name" value="23S RRNA (URACIL(1939)-C(5))-METHYLTRANSFERASE RLMD"/>
    <property type="match status" value="1"/>
</dbReference>
<proteinExistence type="inferred from homology"/>
<feature type="binding site" evidence="4">
    <location>
        <position position="329"/>
    </location>
    <ligand>
        <name>S-adenosyl-L-methionine</name>
        <dbReference type="ChEBI" id="CHEBI:59789"/>
    </ligand>
</feature>
<dbReference type="SUPFAM" id="SSF53335">
    <property type="entry name" value="S-adenosyl-L-methionine-dependent methyltransferases"/>
    <property type="match status" value="1"/>
</dbReference>
<dbReference type="Proteomes" id="UP000249066">
    <property type="component" value="Unassembled WGS sequence"/>
</dbReference>
<dbReference type="InterPro" id="IPR010280">
    <property type="entry name" value="U5_MeTrfase_fam"/>
</dbReference>
<evidence type="ECO:0000256" key="5">
    <source>
        <dbReference type="PROSITE-ProRule" id="PRU10015"/>
    </source>
</evidence>
<dbReference type="PANTHER" id="PTHR11061">
    <property type="entry name" value="RNA M5U METHYLTRANSFERASE"/>
    <property type="match status" value="1"/>
</dbReference>
<dbReference type="Gene3D" id="3.40.50.150">
    <property type="entry name" value="Vaccinia Virus protein VP39"/>
    <property type="match status" value="1"/>
</dbReference>
<dbReference type="PROSITE" id="PS01230">
    <property type="entry name" value="TRMA_1"/>
    <property type="match status" value="1"/>
</dbReference>
<feature type="binding site" evidence="4">
    <location>
        <position position="283"/>
    </location>
    <ligand>
        <name>S-adenosyl-L-methionine</name>
        <dbReference type="ChEBI" id="CHEBI:59789"/>
    </ligand>
</feature>
<feature type="active site" evidence="5">
    <location>
        <position position="355"/>
    </location>
</feature>
<feature type="binding site" evidence="4">
    <location>
        <position position="238"/>
    </location>
    <ligand>
        <name>S-adenosyl-L-methionine</name>
        <dbReference type="ChEBI" id="CHEBI:59789"/>
    </ligand>
</feature>
<accession>A0A2W4ZYW5</accession>
<keyword evidence="3 4" id="KW-0949">S-adenosyl-L-methionine</keyword>
<protein>
    <submittedName>
        <fullName evidence="6">RNA methyltransferase</fullName>
    </submittedName>
</protein>
<dbReference type="GO" id="GO:0070475">
    <property type="term" value="P:rRNA base methylation"/>
    <property type="evidence" value="ECO:0007669"/>
    <property type="project" value="TreeGrafter"/>
</dbReference>
<evidence type="ECO:0000256" key="2">
    <source>
        <dbReference type="ARBA" id="ARBA00022679"/>
    </source>
</evidence>
<dbReference type="PROSITE" id="PS51687">
    <property type="entry name" value="SAM_MT_RNA_M5U"/>
    <property type="match status" value="1"/>
</dbReference>
<dbReference type="Pfam" id="PF05958">
    <property type="entry name" value="tRNA_U5-meth_tr"/>
    <property type="match status" value="1"/>
</dbReference>
<evidence type="ECO:0000256" key="3">
    <source>
        <dbReference type="ARBA" id="ARBA00022691"/>
    </source>
</evidence>
<evidence type="ECO:0000313" key="7">
    <source>
        <dbReference type="Proteomes" id="UP000249066"/>
    </source>
</evidence>
<feature type="binding site" evidence="4">
    <location>
        <position position="265"/>
    </location>
    <ligand>
        <name>S-adenosyl-L-methionine</name>
        <dbReference type="ChEBI" id="CHEBI:59789"/>
    </ligand>
</feature>
<feature type="active site" description="Nucleophile" evidence="4">
    <location>
        <position position="355"/>
    </location>
</feature>
<comment type="similarity">
    <text evidence="4">Belongs to the class I-like SAM-binding methyltransferase superfamily. RNA M5U methyltransferase family.</text>
</comment>
<keyword evidence="1 4" id="KW-0489">Methyltransferase</keyword>
<dbReference type="AlphaFoldDB" id="A0A2W4ZYW5"/>
<sequence>MSDADLIVRIAARGDGVTADGRHAAFAAPGDRLGPDGGVIAGPHHATPVCRHFPGCGGCQLQHVDDAAYARFVADRVAGALAAQGVDLPPFAPTHVSPPRTRRRASLRAEKKGRRTLIGFNEAGSHRIVDLAECHILAPEIFALIDPLRALLGPLLSERKGADIMMTLVDQGVDLQIGKVLFDGLAAAEALTDFARAQGLARLTIDDGYGPQTRWEPEPVTVTLGGVAVAFPSGNFLQATADGEAALVAAVREAVAGATRVADLFAGLGTFALSVPGKVYAAEAGRDPVLALKAAAPRAGRTMLVEHRDLYRRPVTAADLDRFEAVILDPPRAGAAEQVAQIAQSNVPRIAYVSCNPSSFARDAKLLCEAGYRIARITPVGQFRWSTHVELCAAFVR</sequence>
<dbReference type="EMBL" id="QFNN01000130">
    <property type="protein sequence ID" value="PZO87463.1"/>
    <property type="molecule type" value="Genomic_DNA"/>
</dbReference>
<dbReference type="InterPro" id="IPR030390">
    <property type="entry name" value="MeTrfase_TrmA_AS"/>
</dbReference>
<organism evidence="6 7">
    <name type="scientific">Sphingomonas sanxanigenens</name>
    <dbReference type="NCBI Taxonomy" id="397260"/>
    <lineage>
        <taxon>Bacteria</taxon>
        <taxon>Pseudomonadati</taxon>
        <taxon>Pseudomonadota</taxon>
        <taxon>Alphaproteobacteria</taxon>
        <taxon>Sphingomonadales</taxon>
        <taxon>Sphingomonadaceae</taxon>
        <taxon>Sphingomonas</taxon>
    </lineage>
</organism>
<dbReference type="GO" id="GO:0070041">
    <property type="term" value="F:rRNA (uridine-C5-)-methyltransferase activity"/>
    <property type="evidence" value="ECO:0007669"/>
    <property type="project" value="TreeGrafter"/>
</dbReference>
<name>A0A2W4ZYW5_9SPHN</name>
<evidence type="ECO:0000256" key="1">
    <source>
        <dbReference type="ARBA" id="ARBA00022603"/>
    </source>
</evidence>
<evidence type="ECO:0000256" key="4">
    <source>
        <dbReference type="PROSITE-ProRule" id="PRU01024"/>
    </source>
</evidence>
<keyword evidence="2 4" id="KW-0808">Transferase</keyword>
<reference evidence="6 7" key="1">
    <citation type="submission" date="2017-08" db="EMBL/GenBank/DDBJ databases">
        <title>Infants hospitalized years apart are colonized by the same room-sourced microbial strains.</title>
        <authorList>
            <person name="Brooks B."/>
            <person name="Olm M.R."/>
            <person name="Firek B.A."/>
            <person name="Baker R."/>
            <person name="Thomas B.C."/>
            <person name="Morowitz M.J."/>
            <person name="Banfield J.F."/>
        </authorList>
    </citation>
    <scope>NUCLEOTIDE SEQUENCE [LARGE SCALE GENOMIC DNA]</scope>
    <source>
        <strain evidence="6">S2_018_000_R2_101</strain>
    </source>
</reference>
<gene>
    <name evidence="6" type="ORF">DI623_14670</name>
</gene>
<evidence type="ECO:0000313" key="6">
    <source>
        <dbReference type="EMBL" id="PZO87463.1"/>
    </source>
</evidence>
<dbReference type="Gene3D" id="2.40.50.1070">
    <property type="match status" value="1"/>
</dbReference>
<comment type="caution">
    <text evidence="6">The sequence shown here is derived from an EMBL/GenBank/DDBJ whole genome shotgun (WGS) entry which is preliminary data.</text>
</comment>